<dbReference type="GO" id="GO:0061809">
    <property type="term" value="F:NAD+ nucleosidase activity, cyclic ADP-ribose generating"/>
    <property type="evidence" value="ECO:0007669"/>
    <property type="project" value="UniProtKB-EC"/>
</dbReference>
<dbReference type="InterPro" id="IPR003591">
    <property type="entry name" value="Leu-rich_rpt_typical-subtyp"/>
</dbReference>
<dbReference type="InterPro" id="IPR002182">
    <property type="entry name" value="NB-ARC"/>
</dbReference>
<dbReference type="Pfam" id="PF20160">
    <property type="entry name" value="C-JID"/>
    <property type="match status" value="1"/>
</dbReference>
<dbReference type="InterPro" id="IPR000157">
    <property type="entry name" value="TIR_dom"/>
</dbReference>
<dbReference type="Gene3D" id="3.40.50.10140">
    <property type="entry name" value="Toll/interleukin-1 receptor homology (TIR) domain"/>
    <property type="match status" value="1"/>
</dbReference>
<dbReference type="GO" id="GO:0043531">
    <property type="term" value="F:ADP binding"/>
    <property type="evidence" value="ECO:0007669"/>
    <property type="project" value="InterPro"/>
</dbReference>
<dbReference type="Gene3D" id="1.10.8.430">
    <property type="entry name" value="Helical domain of apoptotic protease-activating factors"/>
    <property type="match status" value="1"/>
</dbReference>
<dbReference type="EMBL" id="JAXUIC010000001">
    <property type="protein sequence ID" value="KAK4607974.1"/>
    <property type="molecule type" value="Genomic_DNA"/>
</dbReference>
<dbReference type="AlphaFoldDB" id="A0AAN7JED4"/>
<dbReference type="Gene3D" id="3.80.10.10">
    <property type="entry name" value="Ribonuclease Inhibitor"/>
    <property type="match status" value="2"/>
</dbReference>
<organism evidence="9 10">
    <name type="scientific">Quercus rubra</name>
    <name type="common">Northern red oak</name>
    <name type="synonym">Quercus borealis</name>
    <dbReference type="NCBI Taxonomy" id="3512"/>
    <lineage>
        <taxon>Eukaryota</taxon>
        <taxon>Viridiplantae</taxon>
        <taxon>Streptophyta</taxon>
        <taxon>Embryophyta</taxon>
        <taxon>Tracheophyta</taxon>
        <taxon>Spermatophyta</taxon>
        <taxon>Magnoliopsida</taxon>
        <taxon>eudicotyledons</taxon>
        <taxon>Gunneridae</taxon>
        <taxon>Pentapetalae</taxon>
        <taxon>rosids</taxon>
        <taxon>fabids</taxon>
        <taxon>Fagales</taxon>
        <taxon>Fagaceae</taxon>
        <taxon>Quercus</taxon>
    </lineage>
</organism>
<accession>A0AAN7JED4</accession>
<dbReference type="InterPro" id="IPR027417">
    <property type="entry name" value="P-loop_NTPase"/>
</dbReference>
<protein>
    <recommendedName>
        <fullName evidence="1">ADP-ribosyl cyclase/cyclic ADP-ribose hydrolase</fullName>
        <ecNumber evidence="1">3.2.2.6</ecNumber>
    </recommendedName>
</protein>
<dbReference type="SUPFAM" id="SSF52200">
    <property type="entry name" value="Toll/Interleukin receptor TIR domain"/>
    <property type="match status" value="1"/>
</dbReference>
<dbReference type="Proteomes" id="UP001324115">
    <property type="component" value="Unassembled WGS sequence"/>
</dbReference>
<dbReference type="PROSITE" id="PS50104">
    <property type="entry name" value="TIR"/>
    <property type="match status" value="1"/>
</dbReference>
<keyword evidence="5" id="KW-0520">NAD</keyword>
<keyword evidence="2" id="KW-0433">Leucine-rich repeat</keyword>
<dbReference type="PANTHER" id="PTHR11017">
    <property type="entry name" value="LEUCINE-RICH REPEAT-CONTAINING PROTEIN"/>
    <property type="match status" value="1"/>
</dbReference>
<dbReference type="InterPro" id="IPR042197">
    <property type="entry name" value="Apaf_helical"/>
</dbReference>
<proteinExistence type="predicted"/>
<dbReference type="InterPro" id="IPR011713">
    <property type="entry name" value="Leu-rich_rpt_3"/>
</dbReference>
<dbReference type="SMART" id="SM00369">
    <property type="entry name" value="LRR_TYP"/>
    <property type="match status" value="3"/>
</dbReference>
<feature type="non-terminal residue" evidence="9">
    <location>
        <position position="1116"/>
    </location>
</feature>
<dbReference type="Pfam" id="PF07725">
    <property type="entry name" value="LRR_3"/>
    <property type="match status" value="1"/>
</dbReference>
<reference evidence="9 10" key="1">
    <citation type="journal article" date="2023" name="G3 (Bethesda)">
        <title>A haplotype-resolved chromosome-scale genome for Quercus rubra L. provides insights into the genetics of adaptive traits for red oak species.</title>
        <authorList>
            <person name="Kapoor B."/>
            <person name="Jenkins J."/>
            <person name="Schmutz J."/>
            <person name="Zhebentyayeva T."/>
            <person name="Kuelheim C."/>
            <person name="Coggeshall M."/>
            <person name="Heim C."/>
            <person name="Lasky J.R."/>
            <person name="Leites L."/>
            <person name="Islam-Faridi N."/>
            <person name="Romero-Severson J."/>
            <person name="DeLeo V.L."/>
            <person name="Lucas S.M."/>
            <person name="Lazic D."/>
            <person name="Gailing O."/>
            <person name="Carlson J."/>
            <person name="Staton M."/>
        </authorList>
    </citation>
    <scope>NUCLEOTIDE SEQUENCE [LARGE SCALE GENOMIC DNA]</scope>
    <source>
        <strain evidence="9">Pseudo-F2</strain>
    </source>
</reference>
<dbReference type="Pfam" id="PF23282">
    <property type="entry name" value="WHD_ROQ1"/>
    <property type="match status" value="1"/>
</dbReference>
<evidence type="ECO:0000256" key="6">
    <source>
        <dbReference type="ARBA" id="ARBA00047304"/>
    </source>
</evidence>
<dbReference type="InterPro" id="IPR044974">
    <property type="entry name" value="Disease_R_plants"/>
</dbReference>
<dbReference type="SUPFAM" id="SSF52540">
    <property type="entry name" value="P-loop containing nucleoside triphosphate hydrolases"/>
    <property type="match status" value="1"/>
</dbReference>
<comment type="catalytic activity">
    <reaction evidence="6">
        <text>NAD(+) + H2O = ADP-D-ribose + nicotinamide + H(+)</text>
        <dbReference type="Rhea" id="RHEA:16301"/>
        <dbReference type="ChEBI" id="CHEBI:15377"/>
        <dbReference type="ChEBI" id="CHEBI:15378"/>
        <dbReference type="ChEBI" id="CHEBI:17154"/>
        <dbReference type="ChEBI" id="CHEBI:57540"/>
        <dbReference type="ChEBI" id="CHEBI:57967"/>
        <dbReference type="EC" id="3.2.2.6"/>
    </reaction>
    <physiologicalReaction direction="left-to-right" evidence="6">
        <dbReference type="Rhea" id="RHEA:16302"/>
    </physiologicalReaction>
</comment>
<keyword evidence="3" id="KW-0677">Repeat</keyword>
<dbReference type="PRINTS" id="PR00364">
    <property type="entry name" value="DISEASERSIST"/>
</dbReference>
<feature type="region of interest" description="Disordered" evidence="7">
    <location>
        <begin position="1"/>
        <end position="20"/>
    </location>
</feature>
<dbReference type="Pfam" id="PF00931">
    <property type="entry name" value="NB-ARC"/>
    <property type="match status" value="1"/>
</dbReference>
<evidence type="ECO:0000313" key="9">
    <source>
        <dbReference type="EMBL" id="KAK4607974.1"/>
    </source>
</evidence>
<dbReference type="Gene3D" id="3.40.50.300">
    <property type="entry name" value="P-loop containing nucleotide triphosphate hydrolases"/>
    <property type="match status" value="1"/>
</dbReference>
<name>A0AAN7JED4_QUERU</name>
<gene>
    <name evidence="9" type="ORF">RGQ29_001695</name>
</gene>
<feature type="domain" description="TIR" evidence="8">
    <location>
        <begin position="23"/>
        <end position="186"/>
    </location>
</feature>
<dbReference type="SMART" id="SM00255">
    <property type="entry name" value="TIR"/>
    <property type="match status" value="1"/>
</dbReference>
<evidence type="ECO:0000256" key="4">
    <source>
        <dbReference type="ARBA" id="ARBA00022801"/>
    </source>
</evidence>
<evidence type="ECO:0000313" key="10">
    <source>
        <dbReference type="Proteomes" id="UP001324115"/>
    </source>
</evidence>
<evidence type="ECO:0000256" key="7">
    <source>
        <dbReference type="SAM" id="MobiDB-lite"/>
    </source>
</evidence>
<dbReference type="FunFam" id="3.40.50.10140:FF:000007">
    <property type="entry name" value="Disease resistance protein (TIR-NBS-LRR class)"/>
    <property type="match status" value="1"/>
</dbReference>
<dbReference type="InterPro" id="IPR058192">
    <property type="entry name" value="WHD_ROQ1-like"/>
</dbReference>
<keyword evidence="10" id="KW-1185">Reference proteome</keyword>
<sequence>MASTSSKTPSLSLPSSSSSISGSNYDVFLSFRGEDTRHGFTDHLYEAFRLRGIEAFRDSEKLQLGQEIASELIQAIENSHYAIVVFSEKYADSRWCLDELSEIVECKRKKGLKVVPVFYHVDPSDVRKQTGPFEKAFDEHQKNDRINREKIHKWKDAMTNWTLVEEHCISEATAIQEIIRRISPKLDHKLSIVSEHLVGMDSRVKEMLDLCMCEGLDCVHFVGICGMGGIGKTTLALEIYGRIHSRFDACSFLENVREETKSKGLVFLQNILLSKIIGMERKIYDVYEGINVIGTRLRNKKVLIVLDDVNEETQLETLAGNGGWFGLGSIIIVTSRDRDLLRKHGVKHIYEARELNEDEALELFSWKAFKKPHPEQIFADLSMEFVRYASGLPLALKVLGSSLFNRTPGAWISALEKLVENPNSGIMKILQISYYGLDVAQKELFLDIACFFKGEQVHCISDTLKSLGHHPDFNIPVLMDKSLITIASNKTLSMHDLLQEMGQDIVHGDPPKEPGQRSRLWCYEDVLPVLKYNTGTESVKGIVLKMPMDENEPFSAEVFSKMKNLRFLKICPKLASGGHVQLPKGLSYLPIELRVIDWYGYPLKSMPTNFQPIKLVELRMHCSGIKKLWKGIMILKELKLIDLSDSQKLIKIPNLSGVSKLEKLILRSCTSLCKIHASVGDLKKLIQLDLKRCKNLSSLPNTICSLMSLRTLNLCDCTRLGKLPENFGNLEGLEELNVSGTAIGLSLSFTRLKNLKELSIGGCAFPLSKPSKKLLNFLLFRRSPGPYGDGMLMRTLSSLSSLTYLNLSYCNLQRVPDAIGCCLSSLNHLNLEGNKFDRLPENIIRLSNLEGLYLSGCKDLVFLPELPLSIKYIGAEGCTSLETLPFRPEDIFSPHLYLINCVKLIENQSFGDMFSTMLARYIQRPDDLGYQNFVVPERPVPIWLQTDGDSLIGVPQRPDDLGYLMNFVIPGSEIPKWFSHQSEQGSMNLQGPSDIMGIAMCVAFIIPPHPSIHKLSECIIWMYDLFYADGTRISEFLGDFLYEQFGEIDSCHLWIKYFPLERKRGKELSQINDNRLSQIDVELNILTAGSNLLKVKKLGARLVYEQDIEDLKKNMP</sequence>
<dbReference type="EC" id="3.2.2.6" evidence="1"/>
<dbReference type="GO" id="GO:0006952">
    <property type="term" value="P:defense response"/>
    <property type="evidence" value="ECO:0007669"/>
    <property type="project" value="InterPro"/>
</dbReference>
<dbReference type="PANTHER" id="PTHR11017:SF559">
    <property type="entry name" value="DISEASE RESISTANCE PROTEIN CHL1"/>
    <property type="match status" value="1"/>
</dbReference>
<dbReference type="Pfam" id="PF00560">
    <property type="entry name" value="LRR_1"/>
    <property type="match status" value="1"/>
</dbReference>
<comment type="caution">
    <text evidence="9">The sequence shown here is derived from an EMBL/GenBank/DDBJ whole genome shotgun (WGS) entry which is preliminary data.</text>
</comment>
<dbReference type="Pfam" id="PF01582">
    <property type="entry name" value="TIR"/>
    <property type="match status" value="1"/>
</dbReference>
<dbReference type="InterPro" id="IPR001611">
    <property type="entry name" value="Leu-rich_rpt"/>
</dbReference>
<dbReference type="SUPFAM" id="SSF52058">
    <property type="entry name" value="L domain-like"/>
    <property type="match status" value="1"/>
</dbReference>
<evidence type="ECO:0000259" key="8">
    <source>
        <dbReference type="PROSITE" id="PS50104"/>
    </source>
</evidence>
<keyword evidence="4" id="KW-0378">Hydrolase</keyword>
<dbReference type="GO" id="GO:0007165">
    <property type="term" value="P:signal transduction"/>
    <property type="evidence" value="ECO:0007669"/>
    <property type="project" value="InterPro"/>
</dbReference>
<dbReference type="Pfam" id="PF13855">
    <property type="entry name" value="LRR_8"/>
    <property type="match status" value="1"/>
</dbReference>
<evidence type="ECO:0000256" key="3">
    <source>
        <dbReference type="ARBA" id="ARBA00022737"/>
    </source>
</evidence>
<evidence type="ECO:0000256" key="5">
    <source>
        <dbReference type="ARBA" id="ARBA00023027"/>
    </source>
</evidence>
<dbReference type="InterPro" id="IPR035897">
    <property type="entry name" value="Toll_tir_struct_dom_sf"/>
</dbReference>
<dbReference type="InterPro" id="IPR032675">
    <property type="entry name" value="LRR_dom_sf"/>
</dbReference>
<evidence type="ECO:0000256" key="1">
    <source>
        <dbReference type="ARBA" id="ARBA00011982"/>
    </source>
</evidence>
<dbReference type="InterPro" id="IPR045344">
    <property type="entry name" value="C-JID"/>
</dbReference>
<evidence type="ECO:0000256" key="2">
    <source>
        <dbReference type="ARBA" id="ARBA00022614"/>
    </source>
</evidence>